<name>A0AAN7JY79_9MYRT</name>
<accession>A0AAN7JY79</accession>
<evidence type="ECO:0000313" key="4">
    <source>
        <dbReference type="EMBL" id="KAK4757170.1"/>
    </source>
</evidence>
<dbReference type="GO" id="GO:0009733">
    <property type="term" value="P:response to auxin"/>
    <property type="evidence" value="ECO:0007669"/>
    <property type="project" value="InterPro"/>
</dbReference>
<keyword evidence="5" id="KW-1185">Reference proteome</keyword>
<dbReference type="PANTHER" id="PTHR31175:SF82">
    <property type="entry name" value="AUXIN-RESPONSIVE PROTEIN SAUR65"/>
    <property type="match status" value="1"/>
</dbReference>
<keyword evidence="2" id="KW-0217">Developmental protein</keyword>
<comment type="caution">
    <text evidence="4">The sequence shown here is derived from an EMBL/GenBank/DDBJ whole genome shotgun (WGS) entry which is preliminary data.</text>
</comment>
<dbReference type="AlphaFoldDB" id="A0AAN7JY79"/>
<comment type="similarity">
    <text evidence="1">Belongs to the ARG7 family.</text>
</comment>
<dbReference type="Proteomes" id="UP001345219">
    <property type="component" value="Chromosome 6"/>
</dbReference>
<evidence type="ECO:0000256" key="1">
    <source>
        <dbReference type="ARBA" id="ARBA00006974"/>
    </source>
</evidence>
<protein>
    <submittedName>
        <fullName evidence="4">Uncharacterized protein</fullName>
    </submittedName>
</protein>
<evidence type="ECO:0000313" key="5">
    <source>
        <dbReference type="Proteomes" id="UP001345219"/>
    </source>
</evidence>
<proteinExistence type="inferred from homology"/>
<dbReference type="PANTHER" id="PTHR31175">
    <property type="entry name" value="AUXIN-RESPONSIVE FAMILY PROTEIN"/>
    <property type="match status" value="1"/>
</dbReference>
<dbReference type="EMBL" id="JAXIOK010000013">
    <property type="protein sequence ID" value="KAK4757170.1"/>
    <property type="molecule type" value="Genomic_DNA"/>
</dbReference>
<evidence type="ECO:0000256" key="2">
    <source>
        <dbReference type="ARBA" id="ARBA00022473"/>
    </source>
</evidence>
<keyword evidence="3" id="KW-0341">Growth regulation</keyword>
<organism evidence="4 5">
    <name type="scientific">Trapa incisa</name>
    <dbReference type="NCBI Taxonomy" id="236973"/>
    <lineage>
        <taxon>Eukaryota</taxon>
        <taxon>Viridiplantae</taxon>
        <taxon>Streptophyta</taxon>
        <taxon>Embryophyta</taxon>
        <taxon>Tracheophyta</taxon>
        <taxon>Spermatophyta</taxon>
        <taxon>Magnoliopsida</taxon>
        <taxon>eudicotyledons</taxon>
        <taxon>Gunneridae</taxon>
        <taxon>Pentapetalae</taxon>
        <taxon>rosids</taxon>
        <taxon>malvids</taxon>
        <taxon>Myrtales</taxon>
        <taxon>Lythraceae</taxon>
        <taxon>Trapa</taxon>
    </lineage>
</organism>
<dbReference type="Pfam" id="PF02519">
    <property type="entry name" value="Auxin_inducible"/>
    <property type="match status" value="1"/>
</dbReference>
<evidence type="ECO:0000256" key="3">
    <source>
        <dbReference type="ARBA" id="ARBA00022604"/>
    </source>
</evidence>
<dbReference type="InterPro" id="IPR003676">
    <property type="entry name" value="SAUR_fam"/>
</dbReference>
<gene>
    <name evidence="4" type="ORF">SAY87_007297</name>
</gene>
<sequence length="138" mass="14999">MISGKTLTAMARKWRRKATSSRGMISLLSDQVDKPFVADKGHFVVYTTDGKRFMVPLSYLDSSIFQGLFKMSEEVFGFSCNGPIRVPCDAAAMEYAVSLIGRGLAGDLEKALLNIVVPGRCTVSSTASLGPRPQVLVY</sequence>
<reference evidence="4 5" key="1">
    <citation type="journal article" date="2023" name="Hortic Res">
        <title>Pangenome of water caltrop reveals structural variations and asymmetric subgenome divergence after allopolyploidization.</title>
        <authorList>
            <person name="Zhang X."/>
            <person name="Chen Y."/>
            <person name="Wang L."/>
            <person name="Yuan Y."/>
            <person name="Fang M."/>
            <person name="Shi L."/>
            <person name="Lu R."/>
            <person name="Comes H.P."/>
            <person name="Ma Y."/>
            <person name="Chen Y."/>
            <person name="Huang G."/>
            <person name="Zhou Y."/>
            <person name="Zheng Z."/>
            <person name="Qiu Y."/>
        </authorList>
    </citation>
    <scope>NUCLEOTIDE SEQUENCE [LARGE SCALE GENOMIC DNA]</scope>
    <source>
        <tissue evidence="4">Roots</tissue>
    </source>
</reference>